<comment type="similarity">
    <text evidence="8">Belongs to the two pore domain potassium channel (TC 1.A.1.8) family.</text>
</comment>
<feature type="transmembrane region" description="Helical" evidence="9">
    <location>
        <begin position="175"/>
        <end position="198"/>
    </location>
</feature>
<dbReference type="PRINTS" id="PR01333">
    <property type="entry name" value="2POREKCHANEL"/>
</dbReference>
<keyword evidence="2 8" id="KW-0813">Transport</keyword>
<evidence type="ECO:0000256" key="4">
    <source>
        <dbReference type="ARBA" id="ARBA00022989"/>
    </source>
</evidence>
<dbReference type="GO" id="GO:0005886">
    <property type="term" value="C:plasma membrane"/>
    <property type="evidence" value="ECO:0007669"/>
    <property type="project" value="TreeGrafter"/>
</dbReference>
<dbReference type="InterPro" id="IPR003280">
    <property type="entry name" value="2pore_dom_K_chnl"/>
</dbReference>
<protein>
    <submittedName>
        <fullName evidence="12">Potassium channel subfamily K member 10-like</fullName>
    </submittedName>
</protein>
<dbReference type="InterPro" id="IPR013099">
    <property type="entry name" value="K_chnl_dom"/>
</dbReference>
<feature type="domain" description="Potassium channel" evidence="10">
    <location>
        <begin position="149"/>
        <end position="201"/>
    </location>
</feature>
<dbReference type="KEGG" id="bbel:109483083"/>
<evidence type="ECO:0000256" key="7">
    <source>
        <dbReference type="ARBA" id="ARBA00023303"/>
    </source>
</evidence>
<gene>
    <name evidence="12" type="primary">LOC109483083</name>
</gene>
<evidence type="ECO:0000256" key="3">
    <source>
        <dbReference type="ARBA" id="ARBA00022692"/>
    </source>
</evidence>
<dbReference type="OrthoDB" id="297496at2759"/>
<dbReference type="PANTHER" id="PTHR11003">
    <property type="entry name" value="POTASSIUM CHANNEL, SUBFAMILY K"/>
    <property type="match status" value="1"/>
</dbReference>
<dbReference type="GO" id="GO:0030322">
    <property type="term" value="P:stabilization of membrane potential"/>
    <property type="evidence" value="ECO:0007669"/>
    <property type="project" value="TreeGrafter"/>
</dbReference>
<dbReference type="RefSeq" id="XP_019641606.1">
    <property type="nucleotide sequence ID" value="XM_019786047.1"/>
</dbReference>
<dbReference type="GO" id="GO:0022841">
    <property type="term" value="F:potassium ion leak channel activity"/>
    <property type="evidence" value="ECO:0007669"/>
    <property type="project" value="TreeGrafter"/>
</dbReference>
<evidence type="ECO:0000259" key="10">
    <source>
        <dbReference type="Pfam" id="PF07885"/>
    </source>
</evidence>
<dbReference type="GeneID" id="109483083"/>
<dbReference type="AlphaFoldDB" id="A0A6P5AI78"/>
<feature type="domain" description="Potassium channel" evidence="10">
    <location>
        <begin position="239"/>
        <end position="313"/>
    </location>
</feature>
<feature type="transmembrane region" description="Helical" evidence="9">
    <location>
        <begin position="260"/>
        <end position="277"/>
    </location>
</feature>
<evidence type="ECO:0000256" key="9">
    <source>
        <dbReference type="SAM" id="Phobius"/>
    </source>
</evidence>
<dbReference type="GO" id="GO:0015271">
    <property type="term" value="F:outward rectifier potassium channel activity"/>
    <property type="evidence" value="ECO:0007669"/>
    <property type="project" value="TreeGrafter"/>
</dbReference>
<dbReference type="Proteomes" id="UP000515135">
    <property type="component" value="Unplaced"/>
</dbReference>
<evidence type="ECO:0000256" key="2">
    <source>
        <dbReference type="ARBA" id="ARBA00022448"/>
    </source>
</evidence>
<sequence>MGIPKRATVIFVLVFLAYNMLGAGIFMTLEYEGEEQLRDDVFNMGEALDDLVCTALGYGADCADKPAFTNATNTSLALQRAEDAFKERIQALANSSTAWSEKDIPGIIMTERELRTLVCRVINITERAVRHGLDPRSTRDSSSPRDWGTLAGTMYFCMTVLTTIGYGHISPSSEAGRMVCIIYGFFGVPLTIAFLSLLGEGMREIQERATVTALRRVGRLGPDAMRRAIGGLFLVLGTTLFVFVPAAVFSVNEGWSYVESLYYTFVTLSTIGFGDYLAGRKRGVEYSIAYQAFKGFWLYSGLAFVAGLFLTMTQGVNQARVRMEQQIDVPRVKGLAGKMGGSKVGALTDTTALPSVG</sequence>
<dbReference type="PANTHER" id="PTHR11003:SF338">
    <property type="entry name" value="PROTEIN CBG03693"/>
    <property type="match status" value="1"/>
</dbReference>
<evidence type="ECO:0000256" key="1">
    <source>
        <dbReference type="ARBA" id="ARBA00004141"/>
    </source>
</evidence>
<keyword evidence="7 8" id="KW-0407">Ion channel</keyword>
<dbReference type="Pfam" id="PF07885">
    <property type="entry name" value="Ion_trans_2"/>
    <property type="match status" value="2"/>
</dbReference>
<feature type="transmembrane region" description="Helical" evidence="9">
    <location>
        <begin position="228"/>
        <end position="248"/>
    </location>
</feature>
<dbReference type="SUPFAM" id="SSF81324">
    <property type="entry name" value="Voltage-gated potassium channels"/>
    <property type="match status" value="2"/>
</dbReference>
<accession>A0A6P5AI78</accession>
<keyword evidence="11" id="KW-1185">Reference proteome</keyword>
<feature type="transmembrane region" description="Helical" evidence="9">
    <location>
        <begin position="6"/>
        <end position="29"/>
    </location>
</feature>
<keyword evidence="5 8" id="KW-0406">Ion transport</keyword>
<reference evidence="12" key="1">
    <citation type="submission" date="2025-08" db="UniProtKB">
        <authorList>
            <consortium name="RefSeq"/>
        </authorList>
    </citation>
    <scope>IDENTIFICATION</scope>
    <source>
        <tissue evidence="12">Gonad</tissue>
    </source>
</reference>
<feature type="transmembrane region" description="Helical" evidence="9">
    <location>
        <begin position="297"/>
        <end position="316"/>
    </location>
</feature>
<dbReference type="Gene3D" id="1.10.287.70">
    <property type="match status" value="1"/>
</dbReference>
<organism evidence="11 12">
    <name type="scientific">Branchiostoma belcheri</name>
    <name type="common">Amphioxus</name>
    <dbReference type="NCBI Taxonomy" id="7741"/>
    <lineage>
        <taxon>Eukaryota</taxon>
        <taxon>Metazoa</taxon>
        <taxon>Chordata</taxon>
        <taxon>Cephalochordata</taxon>
        <taxon>Leptocardii</taxon>
        <taxon>Amphioxiformes</taxon>
        <taxon>Branchiostomatidae</taxon>
        <taxon>Branchiostoma</taxon>
    </lineage>
</organism>
<evidence type="ECO:0000313" key="11">
    <source>
        <dbReference type="Proteomes" id="UP000515135"/>
    </source>
</evidence>
<comment type="subcellular location">
    <subcellularLocation>
        <location evidence="1">Membrane</location>
        <topology evidence="1">Multi-pass membrane protein</topology>
    </subcellularLocation>
</comment>
<proteinExistence type="inferred from homology"/>
<keyword evidence="4 9" id="KW-1133">Transmembrane helix</keyword>
<evidence type="ECO:0000256" key="8">
    <source>
        <dbReference type="RuleBase" id="RU003857"/>
    </source>
</evidence>
<feature type="transmembrane region" description="Helical" evidence="9">
    <location>
        <begin position="147"/>
        <end position="169"/>
    </location>
</feature>
<name>A0A6P5AI78_BRABE</name>
<keyword evidence="3 8" id="KW-0812">Transmembrane</keyword>
<evidence type="ECO:0000256" key="6">
    <source>
        <dbReference type="ARBA" id="ARBA00023136"/>
    </source>
</evidence>
<evidence type="ECO:0000313" key="12">
    <source>
        <dbReference type="RefSeq" id="XP_019641606.1"/>
    </source>
</evidence>
<evidence type="ECO:0000256" key="5">
    <source>
        <dbReference type="ARBA" id="ARBA00023065"/>
    </source>
</evidence>
<keyword evidence="6 9" id="KW-0472">Membrane</keyword>